<reference evidence="16" key="2">
    <citation type="submission" date="2015-01" db="EMBL/GenBank/DDBJ databases">
        <title>Evolutionary Origins and Diversification of the Mycorrhizal Mutualists.</title>
        <authorList>
            <consortium name="DOE Joint Genome Institute"/>
            <consortium name="Mycorrhizal Genomics Consortium"/>
            <person name="Kohler A."/>
            <person name="Kuo A."/>
            <person name="Nagy L.G."/>
            <person name="Floudas D."/>
            <person name="Copeland A."/>
            <person name="Barry K.W."/>
            <person name="Cichocki N."/>
            <person name="Veneault-Fourrey C."/>
            <person name="LaButti K."/>
            <person name="Lindquist E.A."/>
            <person name="Lipzen A."/>
            <person name="Lundell T."/>
            <person name="Morin E."/>
            <person name="Murat C."/>
            <person name="Riley R."/>
            <person name="Ohm R."/>
            <person name="Sun H."/>
            <person name="Tunlid A."/>
            <person name="Henrissat B."/>
            <person name="Grigoriev I.V."/>
            <person name="Hibbett D.S."/>
            <person name="Martin F."/>
        </authorList>
    </citation>
    <scope>NUCLEOTIDE SEQUENCE [LARGE SCALE GENOMIC DNA]</scope>
    <source>
        <strain evidence="16">MAFF 305830</strain>
    </source>
</reference>
<evidence type="ECO:0000256" key="7">
    <source>
        <dbReference type="ARBA" id="ARBA00022989"/>
    </source>
</evidence>
<dbReference type="PROSITE" id="PS00061">
    <property type="entry name" value="ADH_SHORT"/>
    <property type="match status" value="1"/>
</dbReference>
<keyword evidence="16" id="KW-1185">Reference proteome</keyword>
<dbReference type="HOGENOM" id="CLU_010194_38_0_1"/>
<dbReference type="InterPro" id="IPR020904">
    <property type="entry name" value="Sc_DH/Rdtase_CS"/>
</dbReference>
<dbReference type="Gene3D" id="3.40.50.720">
    <property type="entry name" value="NAD(P)-binding Rossmann-like Domain"/>
    <property type="match status" value="1"/>
</dbReference>
<evidence type="ECO:0000256" key="12">
    <source>
        <dbReference type="HAMAP-Rule" id="MF_03107"/>
    </source>
</evidence>
<keyword evidence="11 12" id="KW-0275">Fatty acid biosynthesis</keyword>
<feature type="transmembrane region" description="Helical" evidence="14">
    <location>
        <begin position="20"/>
        <end position="45"/>
    </location>
</feature>
<keyword evidence="9 12" id="KW-0443">Lipid metabolism</keyword>
<dbReference type="GO" id="GO:0141040">
    <property type="term" value="F:very-long-chain 3-oxoacyl-CoA reductase activity"/>
    <property type="evidence" value="ECO:0007669"/>
    <property type="project" value="UniProtKB-EC"/>
</dbReference>
<keyword evidence="5 12" id="KW-0276">Fatty acid metabolism</keyword>
<dbReference type="GO" id="GO:0005789">
    <property type="term" value="C:endoplasmic reticulum membrane"/>
    <property type="evidence" value="ECO:0007669"/>
    <property type="project" value="UniProtKB-SubCell"/>
</dbReference>
<name>A0A0C2WGR5_SERVB</name>
<keyword evidence="8 12" id="KW-0560">Oxidoreductase</keyword>
<evidence type="ECO:0000256" key="6">
    <source>
        <dbReference type="ARBA" id="ARBA00022857"/>
    </source>
</evidence>
<dbReference type="Pfam" id="PF00106">
    <property type="entry name" value="adh_short"/>
    <property type="match status" value="1"/>
</dbReference>
<dbReference type="Proteomes" id="UP000054097">
    <property type="component" value="Unassembled WGS sequence"/>
</dbReference>
<feature type="binding site" evidence="12">
    <location>
        <position position="196"/>
    </location>
    <ligand>
        <name>substrate</name>
    </ligand>
</feature>
<dbReference type="UniPathway" id="UPA00094"/>
<gene>
    <name evidence="15" type="ORF">M408DRAFT_331126</name>
</gene>
<dbReference type="InterPro" id="IPR036291">
    <property type="entry name" value="NAD(P)-bd_dom_sf"/>
</dbReference>
<dbReference type="EMBL" id="KN824313">
    <property type="protein sequence ID" value="KIM25583.1"/>
    <property type="molecule type" value="Genomic_DNA"/>
</dbReference>
<comment type="function">
    <text evidence="12">Component of the microsomal membrane bound fatty acid elongation system, which produces the 26-carbon very long-chain fatty acids (VLCFA) from palmitate. Catalyzes the reduction of the 3-ketoacyl-CoA intermediate that is formed in each cycle of fatty acid elongation. VLCFAs serve as precursors for ceramide and sphingolipids.</text>
</comment>
<evidence type="ECO:0000256" key="1">
    <source>
        <dbReference type="ARBA" id="ARBA00005194"/>
    </source>
</evidence>
<evidence type="ECO:0000256" key="10">
    <source>
        <dbReference type="ARBA" id="ARBA00023136"/>
    </source>
</evidence>
<dbReference type="FunFam" id="3.40.50.720:FF:000137">
    <property type="entry name" value="Hydroxysteroid (17-beta) dehydrogenase 3"/>
    <property type="match status" value="1"/>
</dbReference>
<comment type="catalytic activity">
    <reaction evidence="12">
        <text>a very-long-chain (3R)-3-hydroxyacyl-CoA + NADP(+) = a very-long-chain 3-oxoacyl-CoA + NADPH + H(+)</text>
        <dbReference type="Rhea" id="RHEA:48680"/>
        <dbReference type="ChEBI" id="CHEBI:15378"/>
        <dbReference type="ChEBI" id="CHEBI:57783"/>
        <dbReference type="ChEBI" id="CHEBI:58349"/>
        <dbReference type="ChEBI" id="CHEBI:85440"/>
        <dbReference type="ChEBI" id="CHEBI:90725"/>
        <dbReference type="EC" id="1.1.1.330"/>
    </reaction>
</comment>
<dbReference type="HAMAP" id="MF_03107">
    <property type="entry name" value="3_ketoreductase"/>
    <property type="match status" value="1"/>
</dbReference>
<evidence type="ECO:0000256" key="3">
    <source>
        <dbReference type="ARBA" id="ARBA00022692"/>
    </source>
</evidence>
<evidence type="ECO:0000313" key="15">
    <source>
        <dbReference type="EMBL" id="KIM25583.1"/>
    </source>
</evidence>
<keyword evidence="6 12" id="KW-0521">NADP</keyword>
<dbReference type="OrthoDB" id="5545019at2759"/>
<dbReference type="PRINTS" id="PR00080">
    <property type="entry name" value="SDRFAMILY"/>
</dbReference>
<sequence>MDSLLNFVQDHKLLVSALAFVGFASVTSQLLAFLSVLAQTFILSGTKLSKFGSKRGAYAVVTGATDGIGREFAVQLAKAGFGVVLVSRSQAKLDALAEEISSKFNVPTKVHAMDFSEKELSDKYKALSQKIEGIDVGVLVNNVGRSHEMPVYFADGPEDEMNSIVNINVYGTLNITRLVLPKMIEKKNGLILNIGSFAGQVPSPMLATYSGSKAFLATWSQALAEEYKKKGIVVQLVNTFFVVSNMSKIRRASITTPTPKAFVKSALSHIGHSCGAIARPFTVTPYWSHSIADFFIGALNMPMLFITYSHNLHISIRARALKKKAKQQ</sequence>
<dbReference type="GO" id="GO:0045703">
    <property type="term" value="F:ketoreductase activity"/>
    <property type="evidence" value="ECO:0007669"/>
    <property type="project" value="UniProtKB-UniRule"/>
</dbReference>
<evidence type="ECO:0000256" key="13">
    <source>
        <dbReference type="RuleBase" id="RU000363"/>
    </source>
</evidence>
<dbReference type="PRINTS" id="PR00081">
    <property type="entry name" value="GDHRDH"/>
</dbReference>
<feature type="active site" description="Proton acceptor" evidence="12">
    <location>
        <position position="209"/>
    </location>
</feature>
<keyword evidence="10 12" id="KW-0472">Membrane</keyword>
<dbReference type="PANTHER" id="PTHR43086">
    <property type="entry name" value="VERY-LONG-CHAIN 3-OXOOACYL-COA REDUCTASE"/>
    <property type="match status" value="1"/>
</dbReference>
<comment type="pathway">
    <text evidence="1">Lipid metabolism; fatty acid biosynthesis.</text>
</comment>
<evidence type="ECO:0000256" key="14">
    <source>
        <dbReference type="SAM" id="Phobius"/>
    </source>
</evidence>
<organism evidence="15 16">
    <name type="scientific">Serendipita vermifera MAFF 305830</name>
    <dbReference type="NCBI Taxonomy" id="933852"/>
    <lineage>
        <taxon>Eukaryota</taxon>
        <taxon>Fungi</taxon>
        <taxon>Dikarya</taxon>
        <taxon>Basidiomycota</taxon>
        <taxon>Agaricomycotina</taxon>
        <taxon>Agaricomycetes</taxon>
        <taxon>Sebacinales</taxon>
        <taxon>Serendipitaceae</taxon>
        <taxon>Serendipita</taxon>
    </lineage>
</organism>
<evidence type="ECO:0000256" key="9">
    <source>
        <dbReference type="ARBA" id="ARBA00023098"/>
    </source>
</evidence>
<reference evidence="15 16" key="1">
    <citation type="submission" date="2014-04" db="EMBL/GenBank/DDBJ databases">
        <authorList>
            <consortium name="DOE Joint Genome Institute"/>
            <person name="Kuo A."/>
            <person name="Zuccaro A."/>
            <person name="Kohler A."/>
            <person name="Nagy L.G."/>
            <person name="Floudas D."/>
            <person name="Copeland A."/>
            <person name="Barry K.W."/>
            <person name="Cichocki N."/>
            <person name="Veneault-Fourrey C."/>
            <person name="LaButti K."/>
            <person name="Lindquist E.A."/>
            <person name="Lipzen A."/>
            <person name="Lundell T."/>
            <person name="Morin E."/>
            <person name="Murat C."/>
            <person name="Sun H."/>
            <person name="Tunlid A."/>
            <person name="Henrissat B."/>
            <person name="Grigoriev I.V."/>
            <person name="Hibbett D.S."/>
            <person name="Martin F."/>
            <person name="Nordberg H.P."/>
            <person name="Cantor M.N."/>
            <person name="Hua S.X."/>
        </authorList>
    </citation>
    <scope>NUCLEOTIDE SEQUENCE [LARGE SCALE GENOMIC DNA]</scope>
    <source>
        <strain evidence="15 16">MAFF 305830</strain>
    </source>
</reference>
<comment type="similarity">
    <text evidence="12 13">Belongs to the short-chain dehydrogenases/reductases (SDR) family.</text>
</comment>
<keyword evidence="7 12" id="KW-1133">Transmembrane helix</keyword>
<dbReference type="STRING" id="933852.A0A0C2WGR5"/>
<evidence type="ECO:0000313" key="16">
    <source>
        <dbReference type="Proteomes" id="UP000054097"/>
    </source>
</evidence>
<dbReference type="SUPFAM" id="SSF51735">
    <property type="entry name" value="NAD(P)-binding Rossmann-fold domains"/>
    <property type="match status" value="1"/>
</dbReference>
<evidence type="ECO:0000256" key="11">
    <source>
        <dbReference type="ARBA" id="ARBA00023160"/>
    </source>
</evidence>
<keyword evidence="4 12" id="KW-0256">Endoplasmic reticulum</keyword>
<keyword evidence="2 12" id="KW-0444">Lipid biosynthesis</keyword>
<dbReference type="InterPro" id="IPR027533">
    <property type="entry name" value="3_ketoreductase_fungal"/>
</dbReference>
<dbReference type="CDD" id="cd05356">
    <property type="entry name" value="17beta-HSD1_like_SDR_c"/>
    <property type="match status" value="1"/>
</dbReference>
<dbReference type="EC" id="1.1.1.330" evidence="12"/>
<protein>
    <recommendedName>
        <fullName evidence="12">Very-long-chain 3-oxoacyl-CoA reductase</fullName>
        <ecNumber evidence="12">1.1.1.330</ecNumber>
    </recommendedName>
    <alternativeName>
        <fullName evidence="12">3-ketoacyl-CoA reductase</fullName>
        <shortName evidence="12">3-ketoreductase</shortName>
        <shortName evidence="12">KAR</shortName>
    </alternativeName>
    <alternativeName>
        <fullName evidence="12">Microsomal beta-keto-reductase</fullName>
    </alternativeName>
</protein>
<evidence type="ECO:0000256" key="2">
    <source>
        <dbReference type="ARBA" id="ARBA00022516"/>
    </source>
</evidence>
<evidence type="ECO:0000256" key="4">
    <source>
        <dbReference type="ARBA" id="ARBA00022824"/>
    </source>
</evidence>
<dbReference type="InterPro" id="IPR002347">
    <property type="entry name" value="SDR_fam"/>
</dbReference>
<dbReference type="AlphaFoldDB" id="A0A0C2WGR5"/>
<proteinExistence type="inferred from homology"/>
<comment type="subcellular location">
    <subcellularLocation>
        <location evidence="12">Endoplasmic reticulum membrane</location>
        <topology evidence="12">Single-pass membrane protein</topology>
    </subcellularLocation>
</comment>
<dbReference type="GO" id="GO:0030497">
    <property type="term" value="P:fatty acid elongation"/>
    <property type="evidence" value="ECO:0007669"/>
    <property type="project" value="UniProtKB-UniRule"/>
</dbReference>
<keyword evidence="3 12" id="KW-0812">Transmembrane</keyword>
<dbReference type="PANTHER" id="PTHR43086:SF2">
    <property type="entry name" value="HYDROXYSTEROID DEHYDROGENASE-LIKE PROTEIN 1"/>
    <property type="match status" value="1"/>
</dbReference>
<evidence type="ECO:0000256" key="8">
    <source>
        <dbReference type="ARBA" id="ARBA00023002"/>
    </source>
</evidence>
<dbReference type="PIRSF" id="PIRSF000126">
    <property type="entry name" value="11-beta-HSD1"/>
    <property type="match status" value="1"/>
</dbReference>
<evidence type="ECO:0000256" key="5">
    <source>
        <dbReference type="ARBA" id="ARBA00022832"/>
    </source>
</evidence>
<accession>A0A0C2WGR5</accession>